<evidence type="ECO:0000256" key="1">
    <source>
        <dbReference type="SAM" id="MobiDB-lite"/>
    </source>
</evidence>
<organism evidence="3 4">
    <name type="scientific">Ridgeia piscesae</name>
    <name type="common">Tubeworm</name>
    <dbReference type="NCBI Taxonomy" id="27915"/>
    <lineage>
        <taxon>Eukaryota</taxon>
        <taxon>Metazoa</taxon>
        <taxon>Spiralia</taxon>
        <taxon>Lophotrochozoa</taxon>
        <taxon>Annelida</taxon>
        <taxon>Polychaeta</taxon>
        <taxon>Sedentaria</taxon>
        <taxon>Canalipalpata</taxon>
        <taxon>Sabellida</taxon>
        <taxon>Siboglinidae</taxon>
        <taxon>Ridgeia</taxon>
    </lineage>
</organism>
<protein>
    <recommendedName>
        <fullName evidence="2">SAM domain-containing protein</fullName>
    </recommendedName>
</protein>
<name>A0AAD9UI96_RIDPI</name>
<feature type="compositionally biased region" description="Low complexity" evidence="1">
    <location>
        <begin position="178"/>
        <end position="191"/>
    </location>
</feature>
<dbReference type="AlphaFoldDB" id="A0AAD9UI96"/>
<reference evidence="3" key="1">
    <citation type="journal article" date="2023" name="Mol. Biol. Evol.">
        <title>Third-Generation Sequencing Reveals the Adaptive Role of the Epigenome in Three Deep-Sea Polychaetes.</title>
        <authorList>
            <person name="Perez M."/>
            <person name="Aroh O."/>
            <person name="Sun Y."/>
            <person name="Lan Y."/>
            <person name="Juniper S.K."/>
            <person name="Young C.R."/>
            <person name="Angers B."/>
            <person name="Qian P.Y."/>
        </authorList>
    </citation>
    <scope>NUCLEOTIDE SEQUENCE</scope>
    <source>
        <tissue evidence="3">Vestimentum</tissue>
    </source>
</reference>
<gene>
    <name evidence="3" type="ORF">NP493_84g03030</name>
</gene>
<dbReference type="InterPro" id="IPR036871">
    <property type="entry name" value="PX_dom_sf"/>
</dbReference>
<evidence type="ECO:0000313" key="4">
    <source>
        <dbReference type="Proteomes" id="UP001209878"/>
    </source>
</evidence>
<dbReference type="InterPro" id="IPR001683">
    <property type="entry name" value="PX_dom"/>
</dbReference>
<dbReference type="SUPFAM" id="SSF47769">
    <property type="entry name" value="SAM/Pointed domain"/>
    <property type="match status" value="1"/>
</dbReference>
<dbReference type="PROSITE" id="PS50105">
    <property type="entry name" value="SAM_DOMAIN"/>
    <property type="match status" value="1"/>
</dbReference>
<dbReference type="GO" id="GO:0035091">
    <property type="term" value="F:phosphatidylinositol binding"/>
    <property type="evidence" value="ECO:0007669"/>
    <property type="project" value="InterPro"/>
</dbReference>
<dbReference type="InterPro" id="IPR001660">
    <property type="entry name" value="SAM"/>
</dbReference>
<dbReference type="PANTHER" id="PTHR16195">
    <property type="entry name" value="ZINC FINGER CCHC DOMAIN CONTAINING PROTEIN"/>
    <property type="match status" value="1"/>
</dbReference>
<sequence length="996" mass="105820">MSCCSIQRHCVKTVCLIAVYVKSLELKGSPQRHVNREHEFHIQVTWSNGEVTETTRTYEELRNFHTELIRLFPKDSGAHRQERHIPFLPQHKGSSHSRKELTEQIHKYIRQLSYLPEHIIQCNHMTGFFRMPPLSLMSTVIMSPSVLPSGGMTRSSSPSSHSLASSRTGASVDEDQCSADSTSSSSSPLRSHGPFKGHAPCTPARKAPCQASVSSPRAAVPAAHGINSPINYRYPNSATSVNHSVGATLSSSVAVTTATMTPVVTAIQPASPMSSPQLSPLSSPYASPSTSSTCHLGDCSGSACSGSGGCAVPPSVTDWLKKIRLHKYTDKLSRYSLEESPVLSLQMVNLTDEDLEREGLTAGARKKFRCQVPMLREFMMQQSPPNGIIMRGTNLGSGTVSSGSNSSCTIAVSSLPSDTVPPNMPLLVTMPELSSSLSYVSSVDSSAASMCSEVASPPVSPTPVVTPGDATEKEPEQPAVVKGNTWPRSYSSHEALHQTASVTPPTMSMSASDLGGARRLSASYISSRPPTTYHMPPHMHMPHPQAINNSFVHNAPVDIRQSLDMPVLPFPAGVRPLGPTTIETHPFCQPHISQGMFPSTRMPPPHMMRSPRQPGVKPMSSYVPKTTTTTLVSCGNTIASGGTSWPSLATDGKMNIPSNIVLTGCGCTTSTSAVTTTMSVATAPADSNKPRPQIIYHPGVNSQMIASNMPPRPNSLQVAPPESVVPPGVAYEIKGASVSSASEASTVSYMMYHTASSSCNSNTVSYSRPGFNSPMSYPTVSLTPTQSPVPSGSPGPRVPTTLPPSANTNTGGDTGAPPCSCSSCAQQMPVVTSSYQYSYHPMWPHGAIYQGAYQMGYIPPATSNGLINPSMSYLQVHPSYNLPNGFSPDVLYTNQANYASVLPPSGSAGSQGSTPQQPVFVSCVQYVAATPTMPLSNHQAAHQMGAANSKANKKAMCCNCGNAGHRGSTCKESTMDRISHIGKSRTFIVSTVIFVP</sequence>
<dbReference type="Proteomes" id="UP001209878">
    <property type="component" value="Unassembled WGS sequence"/>
</dbReference>
<feature type="region of interest" description="Disordered" evidence="1">
    <location>
        <begin position="777"/>
        <end position="817"/>
    </location>
</feature>
<evidence type="ECO:0000313" key="3">
    <source>
        <dbReference type="EMBL" id="KAK2190330.1"/>
    </source>
</evidence>
<dbReference type="Gene3D" id="3.30.1520.10">
    <property type="entry name" value="Phox-like domain"/>
    <property type="match status" value="1"/>
</dbReference>
<feature type="region of interest" description="Disordered" evidence="1">
    <location>
        <begin position="148"/>
        <end position="201"/>
    </location>
</feature>
<dbReference type="Pfam" id="PF07647">
    <property type="entry name" value="SAM_2"/>
    <property type="match status" value="1"/>
</dbReference>
<dbReference type="EMBL" id="JAODUO010000083">
    <property type="protein sequence ID" value="KAK2190330.1"/>
    <property type="molecule type" value="Genomic_DNA"/>
</dbReference>
<feature type="region of interest" description="Disordered" evidence="1">
    <location>
        <begin position="453"/>
        <end position="483"/>
    </location>
</feature>
<feature type="compositionally biased region" description="Low complexity" evidence="1">
    <location>
        <begin position="155"/>
        <end position="166"/>
    </location>
</feature>
<dbReference type="InterPro" id="IPR013761">
    <property type="entry name" value="SAM/pointed_sf"/>
</dbReference>
<dbReference type="PANTHER" id="PTHR16195:SF16">
    <property type="entry name" value="ZINC FINGER CCHC DOMAIN-CONTAINING PROTEIN 14"/>
    <property type="match status" value="1"/>
</dbReference>
<dbReference type="Pfam" id="PF00787">
    <property type="entry name" value="PX"/>
    <property type="match status" value="1"/>
</dbReference>
<accession>A0AAD9UI96</accession>
<proteinExistence type="predicted"/>
<dbReference type="Gene3D" id="1.10.150.50">
    <property type="entry name" value="Transcription Factor, Ets-1"/>
    <property type="match status" value="1"/>
</dbReference>
<dbReference type="InterPro" id="IPR042344">
    <property type="entry name" value="ZCCHC14"/>
</dbReference>
<evidence type="ECO:0000259" key="2">
    <source>
        <dbReference type="PROSITE" id="PS50105"/>
    </source>
</evidence>
<feature type="domain" description="SAM" evidence="2">
    <location>
        <begin position="311"/>
        <end position="367"/>
    </location>
</feature>
<keyword evidence="4" id="KW-1185">Reference proteome</keyword>
<dbReference type="SUPFAM" id="SSF64268">
    <property type="entry name" value="PX domain"/>
    <property type="match status" value="1"/>
</dbReference>
<comment type="caution">
    <text evidence="3">The sequence shown here is derived from an EMBL/GenBank/DDBJ whole genome shotgun (WGS) entry which is preliminary data.</text>
</comment>